<dbReference type="EMBL" id="CM045765">
    <property type="protein sequence ID" value="KAI8000694.1"/>
    <property type="molecule type" value="Genomic_DNA"/>
</dbReference>
<reference evidence="1 2" key="1">
    <citation type="journal article" date="2022" name="Plant J.">
        <title>Chromosome-level genome of Camellia lanceoleosa provides a valuable resource for understanding genome evolution and self-incompatibility.</title>
        <authorList>
            <person name="Gong W."/>
            <person name="Xiao S."/>
            <person name="Wang L."/>
            <person name="Liao Z."/>
            <person name="Chang Y."/>
            <person name="Mo W."/>
            <person name="Hu G."/>
            <person name="Li W."/>
            <person name="Zhao G."/>
            <person name="Zhu H."/>
            <person name="Hu X."/>
            <person name="Ji K."/>
            <person name="Xiang X."/>
            <person name="Song Q."/>
            <person name="Yuan D."/>
            <person name="Jin S."/>
            <person name="Zhang L."/>
        </authorList>
    </citation>
    <scope>NUCLEOTIDE SEQUENCE [LARGE SCALE GENOMIC DNA]</scope>
    <source>
        <strain evidence="1">SQ_2022a</strain>
    </source>
</reference>
<evidence type="ECO:0000313" key="2">
    <source>
        <dbReference type="Proteomes" id="UP001060215"/>
    </source>
</evidence>
<name>A0ACC0GIN9_9ERIC</name>
<dbReference type="Proteomes" id="UP001060215">
    <property type="component" value="Chromosome 8"/>
</dbReference>
<gene>
    <name evidence="1" type="ORF">LOK49_LG09G01578</name>
</gene>
<protein>
    <submittedName>
        <fullName evidence="1">BAG-associated GRAM protein 1</fullName>
    </submittedName>
</protein>
<accession>A0ACC0GIN9</accession>
<keyword evidence="2" id="KW-1185">Reference proteome</keyword>
<organism evidence="1 2">
    <name type="scientific">Camellia lanceoleosa</name>
    <dbReference type="NCBI Taxonomy" id="1840588"/>
    <lineage>
        <taxon>Eukaryota</taxon>
        <taxon>Viridiplantae</taxon>
        <taxon>Streptophyta</taxon>
        <taxon>Embryophyta</taxon>
        <taxon>Tracheophyta</taxon>
        <taxon>Spermatophyta</taxon>
        <taxon>Magnoliopsida</taxon>
        <taxon>eudicotyledons</taxon>
        <taxon>Gunneridae</taxon>
        <taxon>Pentapetalae</taxon>
        <taxon>asterids</taxon>
        <taxon>Ericales</taxon>
        <taxon>Theaceae</taxon>
        <taxon>Camellia</taxon>
    </lineage>
</organism>
<evidence type="ECO:0000313" key="1">
    <source>
        <dbReference type="EMBL" id="KAI8000694.1"/>
    </source>
</evidence>
<proteinExistence type="predicted"/>
<comment type="caution">
    <text evidence="1">The sequence shown here is derived from an EMBL/GenBank/DDBJ whole genome shotgun (WGS) entry which is preliminary data.</text>
</comment>
<sequence>MTQKLGLNFKIIIIFSKNCKNLFCKLLALVDKLKKKLRHEENVQRALERAFTRPLGALPHLPPYLPPSTLELLAEVAVLEEEVVRLEEQNLFIAVSYGEFFGQLPDKDSDICGLREINDPPNKWEEGLKLQQGEGTSLFDARALLEAAKARLRLLKKACPRLKFQPFIKEEALVSIHNDVFPSTTEQFFDLLLNDDSNFINEYHSVRKDTNLITV</sequence>